<evidence type="ECO:0000256" key="2">
    <source>
        <dbReference type="ARBA" id="ARBA00022801"/>
    </source>
</evidence>
<organism evidence="5 6">
    <name type="scientific">Limnovirga soli</name>
    <dbReference type="NCBI Taxonomy" id="2656915"/>
    <lineage>
        <taxon>Bacteria</taxon>
        <taxon>Pseudomonadati</taxon>
        <taxon>Bacteroidota</taxon>
        <taxon>Chitinophagia</taxon>
        <taxon>Chitinophagales</taxon>
        <taxon>Chitinophagaceae</taxon>
        <taxon>Limnovirga</taxon>
    </lineage>
</organism>
<evidence type="ECO:0000313" key="5">
    <source>
        <dbReference type="EMBL" id="NNV57002.1"/>
    </source>
</evidence>
<dbReference type="EMBL" id="WHPF01000012">
    <property type="protein sequence ID" value="NNV57002.1"/>
    <property type="molecule type" value="Genomic_DNA"/>
</dbReference>
<dbReference type="Pfam" id="PF00561">
    <property type="entry name" value="Abhydrolase_1"/>
    <property type="match status" value="1"/>
</dbReference>
<gene>
    <name evidence="5" type="ORF">GD597_16130</name>
</gene>
<accession>A0A8J8JSI1</accession>
<keyword evidence="3" id="KW-0472">Membrane</keyword>
<feature type="domain" description="AB hydrolase-1" evidence="4">
    <location>
        <begin position="69"/>
        <end position="331"/>
    </location>
</feature>
<dbReference type="PRINTS" id="PR00793">
    <property type="entry name" value="PROAMNOPTASE"/>
</dbReference>
<comment type="similarity">
    <text evidence="1">Belongs to the peptidase S33 family.</text>
</comment>
<evidence type="ECO:0000259" key="4">
    <source>
        <dbReference type="Pfam" id="PF00561"/>
    </source>
</evidence>
<protein>
    <submittedName>
        <fullName evidence="5">Alpha/beta fold hydrolase</fullName>
    </submittedName>
</protein>
<dbReference type="InterPro" id="IPR000073">
    <property type="entry name" value="AB_hydrolase_1"/>
</dbReference>
<dbReference type="Gene3D" id="3.40.50.1820">
    <property type="entry name" value="alpha/beta hydrolase"/>
    <property type="match status" value="1"/>
</dbReference>
<dbReference type="InterPro" id="IPR050266">
    <property type="entry name" value="AB_hydrolase_sf"/>
</dbReference>
<dbReference type="Proteomes" id="UP000598971">
    <property type="component" value="Unassembled WGS sequence"/>
</dbReference>
<proteinExistence type="inferred from homology"/>
<dbReference type="SUPFAM" id="SSF53474">
    <property type="entry name" value="alpha/beta-Hydrolases"/>
    <property type="match status" value="1"/>
</dbReference>
<dbReference type="InterPro" id="IPR002410">
    <property type="entry name" value="Peptidase_S33"/>
</dbReference>
<evidence type="ECO:0000256" key="3">
    <source>
        <dbReference type="SAM" id="Phobius"/>
    </source>
</evidence>
<evidence type="ECO:0000313" key="6">
    <source>
        <dbReference type="Proteomes" id="UP000598971"/>
    </source>
</evidence>
<dbReference type="GO" id="GO:0008233">
    <property type="term" value="F:peptidase activity"/>
    <property type="evidence" value="ECO:0007669"/>
    <property type="project" value="InterPro"/>
</dbReference>
<dbReference type="RefSeq" id="WP_171608949.1">
    <property type="nucleotide sequence ID" value="NZ_WHPF01000012.1"/>
</dbReference>
<reference evidence="5" key="1">
    <citation type="submission" date="2019-10" db="EMBL/GenBank/DDBJ databases">
        <title>Draft genome sequence of Panacibacter sp. KCS-6.</title>
        <authorList>
            <person name="Yim K.J."/>
        </authorList>
    </citation>
    <scope>NUCLEOTIDE SEQUENCE</scope>
    <source>
        <strain evidence="5">KCS-6</strain>
    </source>
</reference>
<feature type="transmembrane region" description="Helical" evidence="3">
    <location>
        <begin position="7"/>
        <end position="28"/>
    </location>
</feature>
<evidence type="ECO:0000256" key="1">
    <source>
        <dbReference type="ARBA" id="ARBA00010088"/>
    </source>
</evidence>
<dbReference type="PANTHER" id="PTHR43798">
    <property type="entry name" value="MONOACYLGLYCEROL LIPASE"/>
    <property type="match status" value="1"/>
</dbReference>
<sequence length="345" mass="38844">MHKNKQLVRTIGWAFLILLIVFLYLIFWPRHYSVQSEATEINSRFWHLSTGSTIGYTYISSTAKDTQVYPIIYLHGGPGGAISRRVIDDLKPLSNDGFDLYFYDQVGSGASGRLNDISAYTVQRQVDDLNEIITKINSGKVILIGQSWGAILAAAYLSMHPEKIDKIIFTSPGPIYPINDAEINTPAPDSFRLRAPLYTNKAANESSTNIRVKAISFFATHFGIKIASDKEVDEYANFLDAKSYKSALCDTSINLANRGNNGFYAGIMTYKSILQMKDFREKIRSSNTPVLILKGQCDNQSWGATNEYLRLFPNHKFVLIPNAGHFINVEQPEMYIREISNFLLP</sequence>
<keyword evidence="3" id="KW-1133">Transmembrane helix</keyword>
<dbReference type="AlphaFoldDB" id="A0A8J8JSI1"/>
<keyword evidence="6" id="KW-1185">Reference proteome</keyword>
<dbReference type="InterPro" id="IPR029058">
    <property type="entry name" value="AB_hydrolase_fold"/>
</dbReference>
<keyword evidence="2 5" id="KW-0378">Hydrolase</keyword>
<keyword evidence="3" id="KW-0812">Transmembrane</keyword>
<name>A0A8J8JSI1_9BACT</name>
<comment type="caution">
    <text evidence="5">The sequence shown here is derived from an EMBL/GenBank/DDBJ whole genome shotgun (WGS) entry which is preliminary data.</text>
</comment>
<dbReference type="GO" id="GO:0006508">
    <property type="term" value="P:proteolysis"/>
    <property type="evidence" value="ECO:0007669"/>
    <property type="project" value="InterPro"/>
</dbReference>